<organism evidence="1 2">
    <name type="scientific">Pristionchus pacificus</name>
    <name type="common">Parasitic nematode worm</name>
    <dbReference type="NCBI Taxonomy" id="54126"/>
    <lineage>
        <taxon>Eukaryota</taxon>
        <taxon>Metazoa</taxon>
        <taxon>Ecdysozoa</taxon>
        <taxon>Nematoda</taxon>
        <taxon>Chromadorea</taxon>
        <taxon>Rhabditida</taxon>
        <taxon>Rhabditina</taxon>
        <taxon>Diplogasteromorpha</taxon>
        <taxon>Diplogasteroidea</taxon>
        <taxon>Neodiplogasteridae</taxon>
        <taxon>Pristionchus</taxon>
    </lineage>
</organism>
<dbReference type="Proteomes" id="UP000005239">
    <property type="component" value="Unassembled WGS sequence"/>
</dbReference>
<evidence type="ECO:0000313" key="1">
    <source>
        <dbReference type="EnsemblMetazoa" id="PPA19427.1"/>
    </source>
</evidence>
<accession>A0A8R1YI43</accession>
<dbReference type="EnsemblMetazoa" id="PPA19427.1">
    <property type="protein sequence ID" value="PPA19427.1"/>
    <property type="gene ID" value="WBGene00108981"/>
</dbReference>
<evidence type="ECO:0000313" key="2">
    <source>
        <dbReference type="Proteomes" id="UP000005239"/>
    </source>
</evidence>
<reference evidence="2" key="1">
    <citation type="journal article" date="2008" name="Nat. Genet.">
        <title>The Pristionchus pacificus genome provides a unique perspective on nematode lifestyle and parasitism.</title>
        <authorList>
            <person name="Dieterich C."/>
            <person name="Clifton S.W."/>
            <person name="Schuster L.N."/>
            <person name="Chinwalla A."/>
            <person name="Delehaunty K."/>
            <person name="Dinkelacker I."/>
            <person name="Fulton L."/>
            <person name="Fulton R."/>
            <person name="Godfrey J."/>
            <person name="Minx P."/>
            <person name="Mitreva M."/>
            <person name="Roeseler W."/>
            <person name="Tian H."/>
            <person name="Witte H."/>
            <person name="Yang S.P."/>
            <person name="Wilson R.K."/>
            <person name="Sommer R.J."/>
        </authorList>
    </citation>
    <scope>NUCLEOTIDE SEQUENCE [LARGE SCALE GENOMIC DNA]</scope>
    <source>
        <strain evidence="2">PS312</strain>
    </source>
</reference>
<keyword evidence="2" id="KW-1185">Reference proteome</keyword>
<accession>A0A2A6B5Y7</accession>
<proteinExistence type="predicted"/>
<dbReference type="AlphaFoldDB" id="A0A2A6B5Y7"/>
<reference evidence="1" key="2">
    <citation type="submission" date="2022-06" db="UniProtKB">
        <authorList>
            <consortium name="EnsemblMetazoa"/>
        </authorList>
    </citation>
    <scope>IDENTIFICATION</scope>
    <source>
        <strain evidence="1">PS312</strain>
    </source>
</reference>
<sequence>MTHQCSKNQPVVACRCVSLRVVVLIEASPSDDEPMTIVEKEEIGRGKCGVLDKYTLRYLNTIIQYRTGNRRRKLKGARDKGNALLIAAQGFQKSEEG</sequence>
<gene>
    <name evidence="1" type="primary">WBGene00108981</name>
</gene>
<name>A0A2A6B5Y7_PRIPA</name>
<protein>
    <submittedName>
        <fullName evidence="1">Uncharacterized protein</fullName>
    </submittedName>
</protein>